<feature type="non-terminal residue" evidence="3">
    <location>
        <position position="1"/>
    </location>
</feature>
<organism evidence="3 4">
    <name type="scientific">Taxus chinensis</name>
    <name type="common">Chinese yew</name>
    <name type="synonym">Taxus wallichiana var. chinensis</name>
    <dbReference type="NCBI Taxonomy" id="29808"/>
    <lineage>
        <taxon>Eukaryota</taxon>
        <taxon>Viridiplantae</taxon>
        <taxon>Streptophyta</taxon>
        <taxon>Embryophyta</taxon>
        <taxon>Tracheophyta</taxon>
        <taxon>Spermatophyta</taxon>
        <taxon>Pinopsida</taxon>
        <taxon>Pinidae</taxon>
        <taxon>Conifers II</taxon>
        <taxon>Cupressales</taxon>
        <taxon>Taxaceae</taxon>
        <taxon>Taxus</taxon>
    </lineage>
</organism>
<gene>
    <name evidence="3" type="ORF">KI387_019090</name>
</gene>
<dbReference type="PANTHER" id="PTHR44094">
    <property type="entry name" value="DNAJ HEAT SHOCK N-TERMINAL DOMAIN-CONTAINING PROTEIN"/>
    <property type="match status" value="1"/>
</dbReference>
<dbReference type="PANTHER" id="PTHR44094:SF14">
    <property type="entry name" value="DNAJ HEAT SHOCK N-TERMINAL DOMAIN-CONTAINING PROTEIN"/>
    <property type="match status" value="1"/>
</dbReference>
<feature type="non-terminal residue" evidence="3">
    <location>
        <position position="230"/>
    </location>
</feature>
<proteinExistence type="predicted"/>
<dbReference type="Pfam" id="PF14308">
    <property type="entry name" value="DnaJ-X"/>
    <property type="match status" value="1"/>
</dbReference>
<evidence type="ECO:0000313" key="4">
    <source>
        <dbReference type="Proteomes" id="UP000824469"/>
    </source>
</evidence>
<evidence type="ECO:0000259" key="2">
    <source>
        <dbReference type="Pfam" id="PF14308"/>
    </source>
</evidence>
<feature type="domain" description="DNAJ-containing protein X-domain" evidence="2">
    <location>
        <begin position="3"/>
        <end position="194"/>
    </location>
</feature>
<keyword evidence="4" id="KW-1185">Reference proteome</keyword>
<dbReference type="Proteomes" id="UP000824469">
    <property type="component" value="Unassembled WGS sequence"/>
</dbReference>
<protein>
    <recommendedName>
        <fullName evidence="2">DNAJ-containing protein X-domain domain-containing protein</fullName>
    </recommendedName>
</protein>
<dbReference type="InterPro" id="IPR026894">
    <property type="entry name" value="DnaJ_X"/>
</dbReference>
<dbReference type="EMBL" id="JAHRHJ020000004">
    <property type="protein sequence ID" value="KAH9317321.1"/>
    <property type="molecule type" value="Genomic_DNA"/>
</dbReference>
<name>A0AA38G600_TAXCH</name>
<dbReference type="InterPro" id="IPR052423">
    <property type="entry name" value="EMIR"/>
</dbReference>
<comment type="caution">
    <text evidence="3">The sequence shown here is derived from an EMBL/GenBank/DDBJ whole genome shotgun (WGS) entry which is preliminary data.</text>
</comment>
<evidence type="ECO:0000256" key="1">
    <source>
        <dbReference type="SAM" id="MobiDB-lite"/>
    </source>
</evidence>
<dbReference type="OMA" id="HAECEAQ"/>
<feature type="region of interest" description="Disordered" evidence="1">
    <location>
        <begin position="192"/>
        <end position="230"/>
    </location>
</feature>
<reference evidence="3 4" key="1">
    <citation type="journal article" date="2021" name="Nat. Plants">
        <title>The Taxus genome provides insights into paclitaxel biosynthesis.</title>
        <authorList>
            <person name="Xiong X."/>
            <person name="Gou J."/>
            <person name="Liao Q."/>
            <person name="Li Y."/>
            <person name="Zhou Q."/>
            <person name="Bi G."/>
            <person name="Li C."/>
            <person name="Du R."/>
            <person name="Wang X."/>
            <person name="Sun T."/>
            <person name="Guo L."/>
            <person name="Liang H."/>
            <person name="Lu P."/>
            <person name="Wu Y."/>
            <person name="Zhang Z."/>
            <person name="Ro D.K."/>
            <person name="Shang Y."/>
            <person name="Huang S."/>
            <person name="Yan J."/>
        </authorList>
    </citation>
    <scope>NUCLEOTIDE SEQUENCE [LARGE SCALE GENOMIC DNA]</scope>
    <source>
        <strain evidence="3">Ta-2019</strain>
    </source>
</reference>
<evidence type="ECO:0000313" key="3">
    <source>
        <dbReference type="EMBL" id="KAH9317321.1"/>
    </source>
</evidence>
<sequence>VVQKEREEKLAHILKDFLSQYLRGDREGFIHHAECEAQRLSNAAFGVDILHTIGYIYVRQAAKELGKKAVYLGVPFLAEWVRNKGHFLKSQVTAATGAFALLQLQEDMKRQLRTEGNYSDNDMETYLQCNKDLMINSLWKLNVADIEATLLHVCQTVLRDGTLKKEELRTRAKGLRTLGKIFQNAKLDYQGNTVQQETSSKLDRQESNSEYSSPETSPRARSCSTPLTAQ</sequence>
<accession>A0AA38G600</accession>
<dbReference type="AlphaFoldDB" id="A0AA38G600"/>